<sequence>MLHSLCRSSNSTIAGHHHHHHHHHLRLMADATGHAASLFVFRGFLGRELLLKPNLSSDRLALRFAAGVNFGRKGFSIESVHLG</sequence>
<name>A0A2P6RCB5_ROSCH</name>
<reference evidence="1 2" key="1">
    <citation type="journal article" date="2018" name="Nat. Genet.">
        <title>The Rosa genome provides new insights in the design of modern roses.</title>
        <authorList>
            <person name="Bendahmane M."/>
        </authorList>
    </citation>
    <scope>NUCLEOTIDE SEQUENCE [LARGE SCALE GENOMIC DNA]</scope>
    <source>
        <strain evidence="2">cv. Old Blush</strain>
    </source>
</reference>
<keyword evidence="2" id="KW-1185">Reference proteome</keyword>
<dbReference type="EMBL" id="PDCK01000041">
    <property type="protein sequence ID" value="PRQ44074.1"/>
    <property type="molecule type" value="Genomic_DNA"/>
</dbReference>
<dbReference type="Proteomes" id="UP000238479">
    <property type="component" value="Chromosome 3"/>
</dbReference>
<organism evidence="1 2">
    <name type="scientific">Rosa chinensis</name>
    <name type="common">China rose</name>
    <dbReference type="NCBI Taxonomy" id="74649"/>
    <lineage>
        <taxon>Eukaryota</taxon>
        <taxon>Viridiplantae</taxon>
        <taxon>Streptophyta</taxon>
        <taxon>Embryophyta</taxon>
        <taxon>Tracheophyta</taxon>
        <taxon>Spermatophyta</taxon>
        <taxon>Magnoliopsida</taxon>
        <taxon>eudicotyledons</taxon>
        <taxon>Gunneridae</taxon>
        <taxon>Pentapetalae</taxon>
        <taxon>rosids</taxon>
        <taxon>fabids</taxon>
        <taxon>Rosales</taxon>
        <taxon>Rosaceae</taxon>
        <taxon>Rosoideae</taxon>
        <taxon>Rosoideae incertae sedis</taxon>
        <taxon>Rosa</taxon>
    </lineage>
</organism>
<protein>
    <submittedName>
        <fullName evidence="1">Uncharacterized protein</fullName>
    </submittedName>
</protein>
<comment type="caution">
    <text evidence="1">The sequence shown here is derived from an EMBL/GenBank/DDBJ whole genome shotgun (WGS) entry which is preliminary data.</text>
</comment>
<evidence type="ECO:0000313" key="2">
    <source>
        <dbReference type="Proteomes" id="UP000238479"/>
    </source>
</evidence>
<accession>A0A2P6RCB5</accession>
<dbReference type="Gramene" id="PRQ44074">
    <property type="protein sequence ID" value="PRQ44074"/>
    <property type="gene ID" value="RchiOBHm_Chr3g0475231"/>
</dbReference>
<evidence type="ECO:0000313" key="1">
    <source>
        <dbReference type="EMBL" id="PRQ44074.1"/>
    </source>
</evidence>
<gene>
    <name evidence="1" type="ORF">RchiOBHm_Chr3g0475231</name>
</gene>
<dbReference type="AlphaFoldDB" id="A0A2P6RCB5"/>
<proteinExistence type="predicted"/>